<evidence type="ECO:0000256" key="1">
    <source>
        <dbReference type="ARBA" id="ARBA00004123"/>
    </source>
</evidence>
<dbReference type="Pfam" id="PF26066">
    <property type="entry name" value="MCM9_N"/>
    <property type="match status" value="1"/>
</dbReference>
<comment type="subcellular location">
    <subcellularLocation>
        <location evidence="1">Nucleus</location>
    </subcellularLocation>
</comment>
<keyword evidence="5" id="KW-0067">ATP-binding</keyword>
<sequence length="173" mass="19942">MYLNSEQVALIGQVFESYVLQHHQKDILSILMENDEDSHYSIVVNAMTLFETNMEVGDYFNAFPNEILPVFDNALRRATMSLIQSNSQHDRFIMKQNLHARIAGLPVCPELTREHIPRARDVGHFLSINGTVIRSSLVKVLEYEQDFMCNKCKHVITVKADFEQYYSFTPPTA</sequence>
<dbReference type="InterPro" id="IPR031327">
    <property type="entry name" value="MCM"/>
</dbReference>
<dbReference type="PANTHER" id="PTHR11630:SF48">
    <property type="entry name" value="DNA HELICASE MCM9"/>
    <property type="match status" value="1"/>
</dbReference>
<evidence type="ECO:0000256" key="6">
    <source>
        <dbReference type="ARBA" id="ARBA00023242"/>
    </source>
</evidence>
<keyword evidence="5" id="KW-0547">Nucleotide-binding</keyword>
<comment type="catalytic activity">
    <reaction evidence="7">
        <text>ATP + H2O = ADP + phosphate + H(+)</text>
        <dbReference type="Rhea" id="RHEA:13065"/>
        <dbReference type="ChEBI" id="CHEBI:15377"/>
        <dbReference type="ChEBI" id="CHEBI:15378"/>
        <dbReference type="ChEBI" id="CHEBI:30616"/>
        <dbReference type="ChEBI" id="CHEBI:43474"/>
        <dbReference type="ChEBI" id="CHEBI:456216"/>
        <dbReference type="EC" id="3.6.4.12"/>
    </reaction>
</comment>
<proteinExistence type="inferred from homology"/>
<dbReference type="PANTHER" id="PTHR11630">
    <property type="entry name" value="DNA REPLICATION LICENSING FACTOR MCM FAMILY MEMBER"/>
    <property type="match status" value="1"/>
</dbReference>
<feature type="non-terminal residue" evidence="9">
    <location>
        <position position="173"/>
    </location>
</feature>
<evidence type="ECO:0000256" key="5">
    <source>
        <dbReference type="ARBA" id="ARBA00022806"/>
    </source>
</evidence>
<evidence type="ECO:0000256" key="4">
    <source>
        <dbReference type="ARBA" id="ARBA00022801"/>
    </source>
</evidence>
<evidence type="ECO:0000313" key="9">
    <source>
        <dbReference type="EMBL" id="CAI9599070.1"/>
    </source>
</evidence>
<feature type="domain" description="MCM9 N-terminal" evidence="8">
    <location>
        <begin position="6"/>
        <end position="106"/>
    </location>
</feature>
<dbReference type="InterPro" id="IPR012340">
    <property type="entry name" value="NA-bd_OB-fold"/>
</dbReference>
<reference evidence="9" key="1">
    <citation type="submission" date="2023-05" db="EMBL/GenBank/DDBJ databases">
        <authorList>
            <person name="Stuckert A."/>
        </authorList>
    </citation>
    <scope>NUCLEOTIDE SEQUENCE</scope>
</reference>
<evidence type="ECO:0000256" key="7">
    <source>
        <dbReference type="ARBA" id="ARBA00047995"/>
    </source>
</evidence>
<dbReference type="Proteomes" id="UP001162483">
    <property type="component" value="Unassembled WGS sequence"/>
</dbReference>
<evidence type="ECO:0000259" key="8">
    <source>
        <dbReference type="Pfam" id="PF26066"/>
    </source>
</evidence>
<keyword evidence="10" id="KW-1185">Reference proteome</keyword>
<evidence type="ECO:0000256" key="2">
    <source>
        <dbReference type="ARBA" id="ARBA00008010"/>
    </source>
</evidence>
<protein>
    <recommendedName>
        <fullName evidence="3">DNA helicase</fullName>
        <ecNumber evidence="3">3.6.4.12</ecNumber>
    </recommendedName>
</protein>
<keyword evidence="6" id="KW-0539">Nucleus</keyword>
<dbReference type="InterPro" id="IPR058768">
    <property type="entry name" value="MCM9_N"/>
</dbReference>
<gene>
    <name evidence="9" type="ORF">SPARVUS_LOCUS12538544</name>
</gene>
<dbReference type="SUPFAM" id="SSF50249">
    <property type="entry name" value="Nucleic acid-binding proteins"/>
    <property type="match status" value="1"/>
</dbReference>
<evidence type="ECO:0000313" key="10">
    <source>
        <dbReference type="Proteomes" id="UP001162483"/>
    </source>
</evidence>
<name>A0ABN9FSR1_9NEOB</name>
<dbReference type="EC" id="3.6.4.12" evidence="3"/>
<comment type="similarity">
    <text evidence="2">Belongs to the MCM family.</text>
</comment>
<keyword evidence="5" id="KW-0347">Helicase</keyword>
<evidence type="ECO:0000256" key="3">
    <source>
        <dbReference type="ARBA" id="ARBA00012551"/>
    </source>
</evidence>
<organism evidence="9 10">
    <name type="scientific">Staurois parvus</name>
    <dbReference type="NCBI Taxonomy" id="386267"/>
    <lineage>
        <taxon>Eukaryota</taxon>
        <taxon>Metazoa</taxon>
        <taxon>Chordata</taxon>
        <taxon>Craniata</taxon>
        <taxon>Vertebrata</taxon>
        <taxon>Euteleostomi</taxon>
        <taxon>Amphibia</taxon>
        <taxon>Batrachia</taxon>
        <taxon>Anura</taxon>
        <taxon>Neobatrachia</taxon>
        <taxon>Ranoidea</taxon>
        <taxon>Ranidae</taxon>
        <taxon>Staurois</taxon>
    </lineage>
</organism>
<keyword evidence="4" id="KW-0378">Hydrolase</keyword>
<comment type="caution">
    <text evidence="9">The sequence shown here is derived from an EMBL/GenBank/DDBJ whole genome shotgun (WGS) entry which is preliminary data.</text>
</comment>
<dbReference type="EMBL" id="CATNWA010017244">
    <property type="protein sequence ID" value="CAI9599070.1"/>
    <property type="molecule type" value="Genomic_DNA"/>
</dbReference>
<accession>A0ABN9FSR1</accession>